<dbReference type="AlphaFoldDB" id="A0A1Z4LXS8"/>
<evidence type="ECO:0000256" key="1">
    <source>
        <dbReference type="ARBA" id="ARBA00009477"/>
    </source>
</evidence>
<gene>
    <name evidence="8" type="ORF">NIES267_55710</name>
</gene>
<accession>A0A1Z4LXS8</accession>
<keyword evidence="9" id="KW-1185">Reference proteome</keyword>
<evidence type="ECO:0008006" key="10">
    <source>
        <dbReference type="Google" id="ProtNLM"/>
    </source>
</evidence>
<organism evidence="8 9">
    <name type="scientific">Calothrix parasitica NIES-267</name>
    <dbReference type="NCBI Taxonomy" id="1973488"/>
    <lineage>
        <taxon>Bacteria</taxon>
        <taxon>Bacillati</taxon>
        <taxon>Cyanobacteriota</taxon>
        <taxon>Cyanophyceae</taxon>
        <taxon>Nostocales</taxon>
        <taxon>Calotrichaceae</taxon>
        <taxon>Calothrix</taxon>
    </lineage>
</organism>
<evidence type="ECO:0000259" key="4">
    <source>
        <dbReference type="Pfam" id="PF13115"/>
    </source>
</evidence>
<keyword evidence="3" id="KW-0812">Transmembrane</keyword>
<dbReference type="Gene3D" id="1.10.287.470">
    <property type="entry name" value="Helix hairpin bin"/>
    <property type="match status" value="1"/>
</dbReference>
<dbReference type="PANTHER" id="PTHR30469:SF15">
    <property type="entry name" value="HLYD FAMILY OF SECRETION PROTEINS"/>
    <property type="match status" value="1"/>
</dbReference>
<dbReference type="Gene3D" id="2.40.50.100">
    <property type="match status" value="1"/>
</dbReference>
<protein>
    <recommendedName>
        <fullName evidence="10">RND family efflux transporter MFP subunit</fullName>
    </recommendedName>
</protein>
<evidence type="ECO:0000259" key="6">
    <source>
        <dbReference type="Pfam" id="PF25954"/>
    </source>
</evidence>
<proteinExistence type="inferred from homology"/>
<dbReference type="GO" id="GO:1990281">
    <property type="term" value="C:efflux pump complex"/>
    <property type="evidence" value="ECO:0007669"/>
    <property type="project" value="TreeGrafter"/>
</dbReference>
<dbReference type="Pfam" id="PF13115">
    <property type="entry name" value="YtkA"/>
    <property type="match status" value="1"/>
</dbReference>
<dbReference type="Proteomes" id="UP000218418">
    <property type="component" value="Chromosome"/>
</dbReference>
<feature type="domain" description="CusB-like beta-barrel" evidence="6">
    <location>
        <begin position="346"/>
        <end position="419"/>
    </location>
</feature>
<evidence type="ECO:0000256" key="3">
    <source>
        <dbReference type="SAM" id="Phobius"/>
    </source>
</evidence>
<sequence length="613" mass="66498">MPLTATPIILSQMKPSDNHEGMNHGGAQDNNLLTHTALLGGGIFLVGLFVIAGRFLLKRSRKEDKKSVESSLRPGKTLVGIGIFVLLSGGILAVTNQLKPASSMAGMEGHDMSGMSHDDMMQVNGSFNPTPVTVKVVKPSLLSASVQYTGSIHPYQEVTVYPRIAGQLTNYSVYPGDKVSSGQSLATLDAAEKITQVAEAAANADSMETELEASQIEVNEQRQEIERLKAELEYQQKKRDRYALLVKEGAISQDQYDIEDTNTKTAAAALKTAQVKLRRLEAQVRSARSNVKQARAKSATASVMKGYTKIQSPIAGIVQERMVDPGVVVQPSMGILKIGEYQRVRLRANVSQRDAAKIRVGTPIVAKVPGSNVKEITGRVTSIFPQTNNDTRTVTIEAVVDNPGNQLLSGQFLEMQIITERQPNALTVPQSALTQFKDKTAVWVVDGDTAKRKIVTTGLVSGEQIEITSGLNPGEIVITSGHSRLIENQTVSVVDEAGETLALGNNQSQGNAQIKLISPKNKNSVKKGSAQLILEIQDKKTNKPILVESLDVKVTMPMKNMAPMTSMVDIQPDSQPGRFKVDTHFGMKGKWDVVVKVKDPKHQGKADFDFNVE</sequence>
<dbReference type="Pfam" id="PF25954">
    <property type="entry name" value="Beta-barrel_RND_2"/>
    <property type="match status" value="1"/>
</dbReference>
<dbReference type="InterPro" id="IPR006143">
    <property type="entry name" value="RND_pump_MFP"/>
</dbReference>
<feature type="coiled-coil region" evidence="2">
    <location>
        <begin position="197"/>
        <end position="238"/>
    </location>
</feature>
<dbReference type="PANTHER" id="PTHR30469">
    <property type="entry name" value="MULTIDRUG RESISTANCE PROTEIN MDTA"/>
    <property type="match status" value="1"/>
</dbReference>
<dbReference type="SUPFAM" id="SSF111369">
    <property type="entry name" value="HlyD-like secretion proteins"/>
    <property type="match status" value="3"/>
</dbReference>
<dbReference type="InterPro" id="IPR058637">
    <property type="entry name" value="YknX-like_C"/>
</dbReference>
<keyword evidence="3" id="KW-1133">Transmembrane helix</keyword>
<feature type="domain" description="Multidrug resistance protein MdtA-like barrel-sandwich hybrid" evidence="5">
    <location>
        <begin position="157"/>
        <end position="330"/>
    </location>
</feature>
<evidence type="ECO:0000313" key="8">
    <source>
        <dbReference type="EMBL" id="BAY86065.1"/>
    </source>
</evidence>
<reference evidence="8 9" key="1">
    <citation type="submission" date="2017-06" db="EMBL/GenBank/DDBJ databases">
        <title>Genome sequencing of cyanobaciteial culture collection at National Institute for Environmental Studies (NIES).</title>
        <authorList>
            <person name="Hirose Y."/>
            <person name="Shimura Y."/>
            <person name="Fujisawa T."/>
            <person name="Nakamura Y."/>
            <person name="Kawachi M."/>
        </authorList>
    </citation>
    <scope>NUCLEOTIDE SEQUENCE [LARGE SCALE GENOMIC DNA]</scope>
    <source>
        <strain evidence="8 9">NIES-267</strain>
    </source>
</reference>
<dbReference type="Gene3D" id="2.40.30.170">
    <property type="match status" value="1"/>
</dbReference>
<dbReference type="Pfam" id="PF25989">
    <property type="entry name" value="YknX_C"/>
    <property type="match status" value="1"/>
</dbReference>
<dbReference type="Gene3D" id="2.40.420.20">
    <property type="match status" value="1"/>
</dbReference>
<feature type="domain" description="YtkA-like" evidence="4">
    <location>
        <begin position="509"/>
        <end position="595"/>
    </location>
</feature>
<feature type="transmembrane region" description="Helical" evidence="3">
    <location>
        <begin position="37"/>
        <end position="57"/>
    </location>
</feature>
<feature type="transmembrane region" description="Helical" evidence="3">
    <location>
        <begin position="78"/>
        <end position="95"/>
    </location>
</feature>
<evidence type="ECO:0000259" key="7">
    <source>
        <dbReference type="Pfam" id="PF25989"/>
    </source>
</evidence>
<dbReference type="InterPro" id="IPR032693">
    <property type="entry name" value="YtkA-like_dom"/>
</dbReference>
<dbReference type="Pfam" id="PF25917">
    <property type="entry name" value="BSH_RND"/>
    <property type="match status" value="1"/>
</dbReference>
<evidence type="ECO:0000259" key="5">
    <source>
        <dbReference type="Pfam" id="PF25917"/>
    </source>
</evidence>
<dbReference type="GO" id="GO:0015562">
    <property type="term" value="F:efflux transmembrane transporter activity"/>
    <property type="evidence" value="ECO:0007669"/>
    <property type="project" value="TreeGrafter"/>
</dbReference>
<keyword evidence="3" id="KW-0472">Membrane</keyword>
<name>A0A1Z4LXS8_9CYAN</name>
<evidence type="ECO:0000313" key="9">
    <source>
        <dbReference type="Proteomes" id="UP000218418"/>
    </source>
</evidence>
<dbReference type="InterPro" id="IPR058792">
    <property type="entry name" value="Beta-barrel_RND_2"/>
</dbReference>
<dbReference type="NCBIfam" id="TIGR01730">
    <property type="entry name" value="RND_mfp"/>
    <property type="match status" value="1"/>
</dbReference>
<feature type="domain" description="YknX-like C-terminal permuted SH3-like" evidence="7">
    <location>
        <begin position="425"/>
        <end position="492"/>
    </location>
</feature>
<dbReference type="OrthoDB" id="9806939at2"/>
<dbReference type="EMBL" id="AP018227">
    <property type="protein sequence ID" value="BAY86065.1"/>
    <property type="molecule type" value="Genomic_DNA"/>
</dbReference>
<dbReference type="InterPro" id="IPR058625">
    <property type="entry name" value="MdtA-like_BSH"/>
</dbReference>
<comment type="similarity">
    <text evidence="1">Belongs to the membrane fusion protein (MFP) (TC 8.A.1) family.</text>
</comment>
<evidence type="ECO:0000256" key="2">
    <source>
        <dbReference type="SAM" id="Coils"/>
    </source>
</evidence>
<feature type="coiled-coil region" evidence="2">
    <location>
        <begin position="263"/>
        <end position="297"/>
    </location>
</feature>
<keyword evidence="2" id="KW-0175">Coiled coil</keyword>